<dbReference type="EMBL" id="WJQU01000004">
    <property type="protein sequence ID" value="KAJ6636358.1"/>
    <property type="molecule type" value="Genomic_DNA"/>
</dbReference>
<dbReference type="AlphaFoldDB" id="A0A9Q0RXZ4"/>
<dbReference type="Pfam" id="PF12738">
    <property type="entry name" value="PTCB-BRCT"/>
    <property type="match status" value="1"/>
</dbReference>
<accession>A0A9Q0RXZ4</accession>
<reference evidence="3" key="1">
    <citation type="submission" date="2022-07" db="EMBL/GenBank/DDBJ databases">
        <authorList>
            <person name="Trinca V."/>
            <person name="Uliana J.V.C."/>
            <person name="Torres T.T."/>
            <person name="Ward R.J."/>
            <person name="Monesi N."/>
        </authorList>
    </citation>
    <scope>NUCLEOTIDE SEQUENCE</scope>
    <source>
        <strain evidence="3">HSMRA1968</strain>
        <tissue evidence="3">Whole embryos</tissue>
    </source>
</reference>
<evidence type="ECO:0000313" key="4">
    <source>
        <dbReference type="Proteomes" id="UP001151699"/>
    </source>
</evidence>
<feature type="domain" description="BRCT" evidence="2">
    <location>
        <begin position="116"/>
        <end position="207"/>
    </location>
</feature>
<evidence type="ECO:0000256" key="1">
    <source>
        <dbReference type="SAM" id="MobiDB-lite"/>
    </source>
</evidence>
<organism evidence="3 4">
    <name type="scientific">Pseudolycoriella hygida</name>
    <dbReference type="NCBI Taxonomy" id="35572"/>
    <lineage>
        <taxon>Eukaryota</taxon>
        <taxon>Metazoa</taxon>
        <taxon>Ecdysozoa</taxon>
        <taxon>Arthropoda</taxon>
        <taxon>Hexapoda</taxon>
        <taxon>Insecta</taxon>
        <taxon>Pterygota</taxon>
        <taxon>Neoptera</taxon>
        <taxon>Endopterygota</taxon>
        <taxon>Diptera</taxon>
        <taxon>Nematocera</taxon>
        <taxon>Sciaroidea</taxon>
        <taxon>Sciaridae</taxon>
        <taxon>Pseudolycoriella</taxon>
    </lineage>
</organism>
<evidence type="ECO:0000259" key="2">
    <source>
        <dbReference type="PROSITE" id="PS50172"/>
    </source>
</evidence>
<feature type="compositionally biased region" description="Low complexity" evidence="1">
    <location>
        <begin position="239"/>
        <end position="254"/>
    </location>
</feature>
<dbReference type="InterPro" id="IPR036420">
    <property type="entry name" value="BRCT_dom_sf"/>
</dbReference>
<dbReference type="SUPFAM" id="SSF52113">
    <property type="entry name" value="BRCT domain"/>
    <property type="match status" value="2"/>
</dbReference>
<feature type="non-terminal residue" evidence="3">
    <location>
        <position position="1"/>
    </location>
</feature>
<feature type="region of interest" description="Disordered" evidence="1">
    <location>
        <begin position="233"/>
        <end position="268"/>
    </location>
</feature>
<dbReference type="CDD" id="cd17710">
    <property type="entry name" value="BRCT_PAXIP1_rpt2"/>
    <property type="match status" value="1"/>
</dbReference>
<dbReference type="InterPro" id="IPR053036">
    <property type="entry name" value="CellCycle_DNARepair_Reg"/>
</dbReference>
<sequence length="305" mass="33859">MALHIALVHIKHSVNNEMTTINLDKLRVSEDLFKEVKYFVTGNLNAKIEKLLKEGGATCCNYLTSTTHLLCGEGFDESEIAQAADLYEIPSVTEAWVIASVKLGYLASTKPYDPTPHSKCFSQVFACITQVTTSDRYKLYALITYNGGVVERNFTAKTTHLICGSAEGSAYAKAITIKNDNFCVVTPDWIIDSLNGQELRDPQMYHPRLIIVPQQAAPPPKPTVVSQRSQLNQSMAMMQQRQSILSQADQQQQSNKPTQQMRNTQATNASIQQQITAINQQHQFNQQQKLLAGNGGPQATLNRSI</sequence>
<dbReference type="Pfam" id="PF00533">
    <property type="entry name" value="BRCT"/>
    <property type="match status" value="1"/>
</dbReference>
<keyword evidence="4" id="KW-1185">Reference proteome</keyword>
<comment type="caution">
    <text evidence="3">The sequence shown here is derived from an EMBL/GenBank/DDBJ whole genome shotgun (WGS) entry which is preliminary data.</text>
</comment>
<gene>
    <name evidence="3" type="primary">paxip1_0</name>
    <name evidence="3" type="ORF">Bhyg_14946</name>
</gene>
<dbReference type="OrthoDB" id="342264at2759"/>
<name>A0A9Q0RXZ4_9DIPT</name>
<dbReference type="SMART" id="SM00292">
    <property type="entry name" value="BRCT"/>
    <property type="match status" value="2"/>
</dbReference>
<dbReference type="InterPro" id="IPR001357">
    <property type="entry name" value="BRCT_dom"/>
</dbReference>
<proteinExistence type="predicted"/>
<evidence type="ECO:0000313" key="3">
    <source>
        <dbReference type="EMBL" id="KAJ6636358.1"/>
    </source>
</evidence>
<protein>
    <submittedName>
        <fullName evidence="3">PAX-interacting protein 1</fullName>
    </submittedName>
</protein>
<dbReference type="PANTHER" id="PTHR47667">
    <property type="entry name" value="REGULATOR OF TY1 TRANSPOSITION PROTEIN 107"/>
    <property type="match status" value="1"/>
</dbReference>
<dbReference type="CDD" id="cd17714">
    <property type="entry name" value="BRCT_PAXIP1_rpt1"/>
    <property type="match status" value="1"/>
</dbReference>
<feature type="domain" description="BRCT" evidence="2">
    <location>
        <begin position="28"/>
        <end position="114"/>
    </location>
</feature>
<dbReference type="Gene3D" id="3.40.50.10190">
    <property type="entry name" value="BRCT domain"/>
    <property type="match status" value="2"/>
</dbReference>
<dbReference type="PROSITE" id="PS50172">
    <property type="entry name" value="BRCT"/>
    <property type="match status" value="2"/>
</dbReference>
<dbReference type="PANTHER" id="PTHR47667:SF1">
    <property type="entry name" value="REGULATOR OF TY1 TRANSPOSITION PROTEIN 107"/>
    <property type="match status" value="1"/>
</dbReference>
<dbReference type="Proteomes" id="UP001151699">
    <property type="component" value="Chromosome C"/>
</dbReference>